<dbReference type="RefSeq" id="XP_014240622.1">
    <property type="nucleotide sequence ID" value="XM_014385136.2"/>
</dbReference>
<dbReference type="GO" id="GO:0030735">
    <property type="term" value="F:carnosine N-methyltransferase activity"/>
    <property type="evidence" value="ECO:0007669"/>
    <property type="project" value="UniProtKB-EC"/>
</dbReference>
<dbReference type="PANTHER" id="PTHR12303">
    <property type="entry name" value="CARNOSINE N-METHYLTRANSFERASE"/>
    <property type="match status" value="1"/>
</dbReference>
<dbReference type="GO" id="GO:0005634">
    <property type="term" value="C:nucleus"/>
    <property type="evidence" value="ECO:0007669"/>
    <property type="project" value="TreeGrafter"/>
</dbReference>
<dbReference type="OrthoDB" id="978at2759"/>
<evidence type="ECO:0000256" key="5">
    <source>
        <dbReference type="ARBA" id="ARBA00022691"/>
    </source>
</evidence>
<dbReference type="PANTHER" id="PTHR12303:SF6">
    <property type="entry name" value="CARNOSINE N-METHYLTRANSFERASE"/>
    <property type="match status" value="1"/>
</dbReference>
<organism evidence="6 7">
    <name type="scientific">Cimex lectularius</name>
    <name type="common">Bed bug</name>
    <name type="synonym">Acanthia lectularia</name>
    <dbReference type="NCBI Taxonomy" id="79782"/>
    <lineage>
        <taxon>Eukaryota</taxon>
        <taxon>Metazoa</taxon>
        <taxon>Ecdysozoa</taxon>
        <taxon>Arthropoda</taxon>
        <taxon>Hexapoda</taxon>
        <taxon>Insecta</taxon>
        <taxon>Pterygota</taxon>
        <taxon>Neoptera</taxon>
        <taxon>Paraneoptera</taxon>
        <taxon>Hemiptera</taxon>
        <taxon>Heteroptera</taxon>
        <taxon>Panheteroptera</taxon>
        <taxon>Cimicomorpha</taxon>
        <taxon>Cimicidae</taxon>
        <taxon>Cimex</taxon>
    </lineage>
</organism>
<keyword evidence="5" id="KW-0949">S-adenosyl-L-methionine</keyword>
<dbReference type="GeneID" id="106661615"/>
<proteinExistence type="inferred from homology"/>
<evidence type="ECO:0000256" key="4">
    <source>
        <dbReference type="ARBA" id="ARBA00022679"/>
    </source>
</evidence>
<accession>A0A8I6R7K0</accession>
<dbReference type="GO" id="GO:0032259">
    <property type="term" value="P:methylation"/>
    <property type="evidence" value="ECO:0007669"/>
    <property type="project" value="UniProtKB-KW"/>
</dbReference>
<evidence type="ECO:0000313" key="6">
    <source>
        <dbReference type="EnsemblMetazoa" id="XP_014240622.1"/>
    </source>
</evidence>
<evidence type="ECO:0000256" key="3">
    <source>
        <dbReference type="ARBA" id="ARBA00022603"/>
    </source>
</evidence>
<reference evidence="6" key="1">
    <citation type="submission" date="2022-01" db="UniProtKB">
        <authorList>
            <consortium name="EnsemblMetazoa"/>
        </authorList>
    </citation>
    <scope>IDENTIFICATION</scope>
</reference>
<evidence type="ECO:0000313" key="7">
    <source>
        <dbReference type="Proteomes" id="UP000494040"/>
    </source>
</evidence>
<dbReference type="EnsemblMetazoa" id="XM_014385136.2">
    <property type="protein sequence ID" value="XP_014240622.1"/>
    <property type="gene ID" value="LOC106661615"/>
</dbReference>
<evidence type="ECO:0000256" key="1">
    <source>
        <dbReference type="ARBA" id="ARBA00010086"/>
    </source>
</evidence>
<dbReference type="OMA" id="GSMSMCA"/>
<sequence length="362" mass="42105">MDKELDEKSLQEREHFFKIIQSFKAYKNFSRSIVNKRLAYLNTLPQVQQVALKKYRNKLEQLVKCIDQNSRIIRLIIQDIEKLFENVQHDWEQNPPSRPKLTVADVDKVQITLKQFYRDWSKDGSEERLLCYEPIVAAIEERFPADTCRREDIHVLVPGAGLGRLAFEIARRGFTCQGNEFSLFMLFASNFILNRSGGVEIYELYPWVHQCDNNMSAEDQVAPIRFPDVDPSELYKMYGTSRFSMVAGDFLEVYNSDEQWDCVATCFFIDCANNIYTFIEKIYNVLKPGGVWINLGPLQYHYSTSLNEDSIEPSFEVVTEIIKSLGFVIEVEKTGMRTLYSQNPKSMLKRVYDSVFLICSKS</sequence>
<dbReference type="SUPFAM" id="SSF53335">
    <property type="entry name" value="S-adenosyl-L-methionine-dependent methyltransferases"/>
    <property type="match status" value="1"/>
</dbReference>
<dbReference type="SMART" id="SM01296">
    <property type="entry name" value="N2227"/>
    <property type="match status" value="1"/>
</dbReference>
<evidence type="ECO:0000256" key="2">
    <source>
        <dbReference type="ARBA" id="ARBA00012003"/>
    </source>
</evidence>
<dbReference type="Pfam" id="PF07942">
    <property type="entry name" value="CARME"/>
    <property type="match status" value="1"/>
</dbReference>
<keyword evidence="7" id="KW-1185">Reference proteome</keyword>
<name>A0A8I6R7K0_CIMLE</name>
<dbReference type="InterPro" id="IPR012901">
    <property type="entry name" value="CARME"/>
</dbReference>
<protein>
    <recommendedName>
        <fullName evidence="2">carnosine N-methyltransferase</fullName>
        <ecNumber evidence="2">2.1.1.22</ecNumber>
    </recommendedName>
</protein>
<keyword evidence="4" id="KW-0808">Transferase</keyword>
<dbReference type="Proteomes" id="UP000494040">
    <property type="component" value="Unassembled WGS sequence"/>
</dbReference>
<dbReference type="KEGG" id="clec:106661615"/>
<dbReference type="EC" id="2.1.1.22" evidence="2"/>
<dbReference type="AlphaFoldDB" id="A0A8I6R7K0"/>
<dbReference type="GO" id="GO:0035498">
    <property type="term" value="P:carnosine metabolic process"/>
    <property type="evidence" value="ECO:0007669"/>
    <property type="project" value="TreeGrafter"/>
</dbReference>
<keyword evidence="3" id="KW-0489">Methyltransferase</keyword>
<dbReference type="GO" id="GO:0005829">
    <property type="term" value="C:cytosol"/>
    <property type="evidence" value="ECO:0007669"/>
    <property type="project" value="TreeGrafter"/>
</dbReference>
<comment type="similarity">
    <text evidence="1">Belongs to the carnosine N-methyltransferase family.</text>
</comment>
<dbReference type="Gene3D" id="3.40.50.150">
    <property type="entry name" value="Vaccinia Virus protein VP39"/>
    <property type="match status" value="1"/>
</dbReference>
<dbReference type="InterPro" id="IPR029063">
    <property type="entry name" value="SAM-dependent_MTases_sf"/>
</dbReference>